<reference evidence="8 9" key="1">
    <citation type="submission" date="2014-03" db="EMBL/GenBank/DDBJ databases">
        <authorList>
            <person name="Urmite Genomes U."/>
        </authorList>
    </citation>
    <scope>NUCLEOTIDE SEQUENCE [LARGE SCALE GENOMIC DNA]</scope>
    <source>
        <strain evidence="8 9">Vm-5</strain>
    </source>
</reference>
<dbReference type="STRING" id="1462526.BN990_01674"/>
<evidence type="ECO:0000313" key="8">
    <source>
        <dbReference type="EMBL" id="CDQ39377.1"/>
    </source>
</evidence>
<accession>A0A024QAS7</accession>
<sequence length="391" mass="45049">MQIQRKWLTLPLLFLFPFIIIGMVFVIIVSFLLPNESQPIQLGLVDNDQSEETQLLLEMMTEASELGSYIQIDSMNENEAVQAVENNQLSSYIIFPEYFTKHLYQGVSVELPVIGNANQPIRSQMINELIESVARHIRSSQANVLTINHYAKEMQLSDQERNALVFEQFKEFVFYTIGRDRIINEQQLINQATNNPLSYFSLAGWFVVLTIWMFLMYMLLYKEERKKMQQRLALYGVSELQQIVAKVITSGLFVFPLAIGLFFIIQPFVQREIQGLGIWRILLISGMYSIGFLIGLAIIERIIASYRLQLLIQTFYTIAILLLSGAIVPTIYFPQEIQKGLTLVFSSEAFHWLQEIMLTNRSFVDILPLLGMMVASIFILLGFSAIKERLR</sequence>
<evidence type="ECO:0000256" key="1">
    <source>
        <dbReference type="ARBA" id="ARBA00004651"/>
    </source>
</evidence>
<feature type="transmembrane region" description="Helical" evidence="6">
    <location>
        <begin position="199"/>
        <end position="222"/>
    </location>
</feature>
<evidence type="ECO:0000256" key="5">
    <source>
        <dbReference type="ARBA" id="ARBA00023136"/>
    </source>
</evidence>
<comment type="subcellular location">
    <subcellularLocation>
        <location evidence="1">Cell membrane</location>
        <topology evidence="1">Multi-pass membrane protein</topology>
    </subcellularLocation>
</comment>
<keyword evidence="2" id="KW-1003">Cell membrane</keyword>
<feature type="domain" description="ABC-2 type transporter transmembrane" evidence="7">
    <location>
        <begin position="9"/>
        <end position="385"/>
    </location>
</feature>
<feature type="transmembrane region" description="Helical" evidence="6">
    <location>
        <begin position="277"/>
        <end position="298"/>
    </location>
</feature>
<dbReference type="Gene3D" id="3.40.1710.10">
    <property type="entry name" value="abc type-2 transporter like domain"/>
    <property type="match status" value="1"/>
</dbReference>
<evidence type="ECO:0000256" key="3">
    <source>
        <dbReference type="ARBA" id="ARBA00022692"/>
    </source>
</evidence>
<gene>
    <name evidence="8" type="ORF">BN990_01674</name>
</gene>
<dbReference type="PANTHER" id="PTHR30294">
    <property type="entry name" value="MEMBRANE COMPONENT OF ABC TRANSPORTER YHHJ-RELATED"/>
    <property type="match status" value="1"/>
</dbReference>
<protein>
    <submittedName>
        <fullName evidence="8">ABC-2 family transporter protein</fullName>
    </submittedName>
</protein>
<dbReference type="GO" id="GO:0005886">
    <property type="term" value="C:plasma membrane"/>
    <property type="evidence" value="ECO:0007669"/>
    <property type="project" value="UniProtKB-SubCell"/>
</dbReference>
<keyword evidence="5 6" id="KW-0472">Membrane</keyword>
<name>A0A024QAS7_9BACI</name>
<dbReference type="InterPro" id="IPR013525">
    <property type="entry name" value="ABC2_TM"/>
</dbReference>
<keyword evidence="4 6" id="KW-1133">Transmembrane helix</keyword>
<evidence type="ECO:0000313" key="9">
    <source>
        <dbReference type="Proteomes" id="UP000028875"/>
    </source>
</evidence>
<dbReference type="Pfam" id="PF12698">
    <property type="entry name" value="ABC2_membrane_3"/>
    <property type="match status" value="1"/>
</dbReference>
<dbReference type="AlphaFoldDB" id="A0A024QAS7"/>
<feature type="transmembrane region" description="Helical" evidence="6">
    <location>
        <begin position="366"/>
        <end position="386"/>
    </location>
</feature>
<dbReference type="GO" id="GO:0140359">
    <property type="term" value="F:ABC-type transporter activity"/>
    <property type="evidence" value="ECO:0007669"/>
    <property type="project" value="InterPro"/>
</dbReference>
<keyword evidence="3 6" id="KW-0812">Transmembrane</keyword>
<dbReference type="eggNOG" id="ENOG502Z8ZV">
    <property type="taxonomic scope" value="Bacteria"/>
</dbReference>
<organism evidence="8 9">
    <name type="scientific">Virgibacillus massiliensis</name>
    <dbReference type="NCBI Taxonomy" id="1462526"/>
    <lineage>
        <taxon>Bacteria</taxon>
        <taxon>Bacillati</taxon>
        <taxon>Bacillota</taxon>
        <taxon>Bacilli</taxon>
        <taxon>Bacillales</taxon>
        <taxon>Bacillaceae</taxon>
        <taxon>Virgibacillus</taxon>
    </lineage>
</organism>
<proteinExistence type="predicted"/>
<feature type="transmembrane region" description="Helical" evidence="6">
    <location>
        <begin position="12"/>
        <end position="33"/>
    </location>
</feature>
<evidence type="ECO:0000259" key="7">
    <source>
        <dbReference type="Pfam" id="PF12698"/>
    </source>
</evidence>
<feature type="transmembrane region" description="Helical" evidence="6">
    <location>
        <begin position="243"/>
        <end position="265"/>
    </location>
</feature>
<dbReference type="Proteomes" id="UP000028875">
    <property type="component" value="Unassembled WGS sequence"/>
</dbReference>
<evidence type="ECO:0000256" key="4">
    <source>
        <dbReference type="ARBA" id="ARBA00022989"/>
    </source>
</evidence>
<reference evidence="9" key="2">
    <citation type="submission" date="2014-05" db="EMBL/GenBank/DDBJ databases">
        <title>Draft genome sequence of Virgibacillus massiliensis Vm-5.</title>
        <authorList>
            <person name="Khelaifia S."/>
            <person name="Croce O."/>
            <person name="Lagier J.C."/>
            <person name="Raoult D."/>
        </authorList>
    </citation>
    <scope>NUCLEOTIDE SEQUENCE [LARGE SCALE GENOMIC DNA]</scope>
    <source>
        <strain evidence="9">Vm-5</strain>
    </source>
</reference>
<dbReference type="EMBL" id="CCDP010000001">
    <property type="protein sequence ID" value="CDQ39377.1"/>
    <property type="molecule type" value="Genomic_DNA"/>
</dbReference>
<comment type="caution">
    <text evidence="8">The sequence shown here is derived from an EMBL/GenBank/DDBJ whole genome shotgun (WGS) entry which is preliminary data.</text>
</comment>
<dbReference type="InterPro" id="IPR051449">
    <property type="entry name" value="ABC-2_transporter_component"/>
</dbReference>
<feature type="transmembrane region" description="Helical" evidence="6">
    <location>
        <begin position="310"/>
        <end position="333"/>
    </location>
</feature>
<keyword evidence="9" id="KW-1185">Reference proteome</keyword>
<evidence type="ECO:0000256" key="2">
    <source>
        <dbReference type="ARBA" id="ARBA00022475"/>
    </source>
</evidence>
<dbReference type="PANTHER" id="PTHR30294:SF29">
    <property type="entry name" value="MULTIDRUG ABC TRANSPORTER PERMEASE YBHS-RELATED"/>
    <property type="match status" value="1"/>
</dbReference>
<evidence type="ECO:0000256" key="6">
    <source>
        <dbReference type="SAM" id="Phobius"/>
    </source>
</evidence>